<reference evidence="2 4" key="3">
    <citation type="submission" date="2016-12" db="EMBL/GenBank/DDBJ databases">
        <title>The new phylogeny of genus Mycobacterium.</title>
        <authorList>
            <person name="Tortoli E."/>
            <person name="Trovato A."/>
            <person name="Cirillo D.M."/>
        </authorList>
    </citation>
    <scope>NUCLEOTIDE SEQUENCE [LARGE SCALE GENOMIC DNA]</scope>
    <source>
        <strain evidence="2 4">DSM 44942</strain>
    </source>
</reference>
<dbReference type="PATRIC" id="fig|342002.3.peg.3925"/>
<accession>A0A0F5MSQ0</accession>
<comment type="caution">
    <text evidence="1">The sequence shown here is derived from an EMBL/GenBank/DDBJ whole genome shotgun (WGS) entry which is preliminary data.</text>
</comment>
<evidence type="ECO:0000313" key="3">
    <source>
        <dbReference type="Proteomes" id="UP000034416"/>
    </source>
</evidence>
<dbReference type="AlphaFoldDB" id="A0A0F5MSQ0"/>
<evidence type="ECO:0000313" key="2">
    <source>
        <dbReference type="EMBL" id="OQZ91967.1"/>
    </source>
</evidence>
<protein>
    <submittedName>
        <fullName evidence="1">Uncharacterized protein</fullName>
    </submittedName>
</protein>
<keyword evidence="4" id="KW-1185">Reference proteome</keyword>
<evidence type="ECO:0000313" key="4">
    <source>
        <dbReference type="Proteomes" id="UP000192327"/>
    </source>
</evidence>
<dbReference type="EMBL" id="MVHH01000069">
    <property type="protein sequence ID" value="OQZ91967.1"/>
    <property type="molecule type" value="Genomic_DNA"/>
</dbReference>
<gene>
    <name evidence="2" type="ORF">BST15_19450</name>
    <name evidence="1" type="ORF">WR43_17420</name>
</gene>
<dbReference type="RefSeq" id="WP_046190855.1">
    <property type="nucleotide sequence ID" value="NZ_JACKUJ010000045.1"/>
</dbReference>
<proteinExistence type="predicted"/>
<dbReference type="Proteomes" id="UP000034416">
    <property type="component" value="Unassembled WGS sequence"/>
</dbReference>
<name>A0A0F5MSQ0_9MYCO</name>
<dbReference type="Proteomes" id="UP000192327">
    <property type="component" value="Unassembled WGS sequence"/>
</dbReference>
<reference evidence="1" key="2">
    <citation type="submission" date="2015-04" db="EMBL/GenBank/DDBJ databases">
        <title>Genome sequence of Mycobacterium arupense strain GUC1.</title>
        <authorList>
            <person name="Greninger A.L."/>
            <person name="Cunningham G."/>
            <person name="Chiu C.Y."/>
            <person name="Miller S."/>
        </authorList>
    </citation>
    <scope>NUCLEOTIDE SEQUENCE</scope>
    <source>
        <strain evidence="1">GUC1</strain>
    </source>
</reference>
<reference evidence="3" key="1">
    <citation type="submission" date="2015-04" db="EMBL/GenBank/DDBJ databases">
        <title>Genome sequence of Mycobacterium arupense GUC1.</title>
        <authorList>
            <person name="Greninger A.L."/>
            <person name="Cunningham G."/>
            <person name="Chiu C.Y."/>
            <person name="Miller S."/>
        </authorList>
    </citation>
    <scope>NUCLEOTIDE SEQUENCE [LARGE SCALE GENOMIC DNA]</scope>
    <source>
        <strain evidence="3">GUC1</strain>
    </source>
</reference>
<sequence length="95" mass="10540">MVIDHEGKADVHRYRSLVEIDGWLSASIIDDGRKTHLSVHRSAELDDDHGDYAPVRQVLESGNWVQTSYCLEDDEDTIGGVAVEVIYELAEADAA</sequence>
<dbReference type="EMBL" id="LASW01000103">
    <property type="protein sequence ID" value="KKB97833.1"/>
    <property type="molecule type" value="Genomic_DNA"/>
</dbReference>
<evidence type="ECO:0000313" key="1">
    <source>
        <dbReference type="EMBL" id="KKB97833.1"/>
    </source>
</evidence>
<organism evidence="1 3">
    <name type="scientific">Mycolicibacter arupensis</name>
    <dbReference type="NCBI Taxonomy" id="342002"/>
    <lineage>
        <taxon>Bacteria</taxon>
        <taxon>Bacillati</taxon>
        <taxon>Actinomycetota</taxon>
        <taxon>Actinomycetes</taxon>
        <taxon>Mycobacteriales</taxon>
        <taxon>Mycobacteriaceae</taxon>
        <taxon>Mycolicibacter</taxon>
    </lineage>
</organism>